<evidence type="ECO:0000256" key="1">
    <source>
        <dbReference type="ARBA" id="ARBA00004236"/>
    </source>
</evidence>
<keyword evidence="8" id="KW-0472">Membrane</keyword>
<dbReference type="Pfam" id="PF08263">
    <property type="entry name" value="LRRNT_2"/>
    <property type="match status" value="1"/>
</dbReference>
<keyword evidence="3" id="KW-0433">Leucine-rich repeat</keyword>
<keyword evidence="6" id="KW-0677">Repeat</keyword>
<feature type="non-terminal residue" evidence="13">
    <location>
        <position position="1"/>
    </location>
</feature>
<evidence type="ECO:0000313" key="13">
    <source>
        <dbReference type="EMBL" id="JAC61180.1"/>
    </source>
</evidence>
<evidence type="ECO:0000256" key="6">
    <source>
        <dbReference type="ARBA" id="ARBA00022737"/>
    </source>
</evidence>
<dbReference type="SUPFAM" id="SSF52058">
    <property type="entry name" value="L domain-like"/>
    <property type="match status" value="1"/>
</dbReference>
<dbReference type="GO" id="GO:0005930">
    <property type="term" value="C:axoneme"/>
    <property type="evidence" value="ECO:0007669"/>
    <property type="project" value="UniProtKB-SubCell"/>
</dbReference>
<dbReference type="PANTHER" id="PTHR27000:SF642">
    <property type="entry name" value="INACTIVE LEUCINE-RICH REPEAT RECEPTOR KINASE XIAO-RELATED"/>
    <property type="match status" value="1"/>
</dbReference>
<protein>
    <recommendedName>
        <fullName evidence="12">Leucine-rich repeat-containing N-terminal plant-type domain-containing protein</fullName>
    </recommendedName>
</protein>
<proteinExistence type="predicted"/>
<dbReference type="InterPro" id="IPR013210">
    <property type="entry name" value="LRR_N_plant-typ"/>
</dbReference>
<sequence>LPAQWSALRGVTRMRLNNNFLGGLLPPAWSSLQEVRDMRLGGNSFAGTLPPEWSGLRSALDDGFRELMDPPLSEVDALLALKNQQQSGTFLDWGSMKPKCEWTGVRCNTDGNVSRLGIG</sequence>
<feature type="domain" description="Leucine-rich repeat-containing N-terminal plant-type" evidence="12">
    <location>
        <begin position="73"/>
        <end position="108"/>
    </location>
</feature>
<accession>A0A061QRY2</accession>
<keyword evidence="7" id="KW-1133">Transmembrane helix</keyword>
<keyword evidence="5" id="KW-0732">Signal</keyword>
<keyword evidence="4" id="KW-0812">Transmembrane</keyword>
<dbReference type="InterPro" id="IPR032675">
    <property type="entry name" value="LRR_dom_sf"/>
</dbReference>
<evidence type="ECO:0000256" key="10">
    <source>
        <dbReference type="ARBA" id="ARBA00023180"/>
    </source>
</evidence>
<organism evidence="13">
    <name type="scientific">Tetraselmis sp. GSL018</name>
    <dbReference type="NCBI Taxonomy" id="582737"/>
    <lineage>
        <taxon>Eukaryota</taxon>
        <taxon>Viridiplantae</taxon>
        <taxon>Chlorophyta</taxon>
        <taxon>core chlorophytes</taxon>
        <taxon>Chlorodendrophyceae</taxon>
        <taxon>Chlorodendrales</taxon>
        <taxon>Chlorodendraceae</taxon>
        <taxon>Tetraselmis</taxon>
    </lineage>
</organism>
<dbReference type="AlphaFoldDB" id="A0A061QRY2"/>
<evidence type="ECO:0000256" key="2">
    <source>
        <dbReference type="ARBA" id="ARBA00004430"/>
    </source>
</evidence>
<keyword evidence="10" id="KW-0325">Glycoprotein</keyword>
<evidence type="ECO:0000256" key="5">
    <source>
        <dbReference type="ARBA" id="ARBA00022729"/>
    </source>
</evidence>
<evidence type="ECO:0000256" key="11">
    <source>
        <dbReference type="ARBA" id="ARBA00037847"/>
    </source>
</evidence>
<evidence type="ECO:0000256" key="3">
    <source>
        <dbReference type="ARBA" id="ARBA00022614"/>
    </source>
</evidence>
<evidence type="ECO:0000259" key="12">
    <source>
        <dbReference type="Pfam" id="PF08263"/>
    </source>
</evidence>
<evidence type="ECO:0000256" key="7">
    <source>
        <dbReference type="ARBA" id="ARBA00022989"/>
    </source>
</evidence>
<dbReference type="Gene3D" id="3.80.10.10">
    <property type="entry name" value="Ribonuclease Inhibitor"/>
    <property type="match status" value="1"/>
</dbReference>
<gene>
    <name evidence="13" type="ORF">TSPGSL018_26933</name>
</gene>
<name>A0A061QRY2_9CHLO</name>
<dbReference type="GO" id="GO:0005886">
    <property type="term" value="C:plasma membrane"/>
    <property type="evidence" value="ECO:0007669"/>
    <property type="project" value="UniProtKB-SubCell"/>
</dbReference>
<dbReference type="GO" id="GO:0012505">
    <property type="term" value="C:endomembrane system"/>
    <property type="evidence" value="ECO:0007669"/>
    <property type="project" value="UniProtKB-SubCell"/>
</dbReference>
<comment type="subcellular location">
    <subcellularLocation>
        <location evidence="1">Cell membrane</location>
    </subcellularLocation>
    <subcellularLocation>
        <location evidence="2">Cytoplasm</location>
        <location evidence="2">Cytoskeleton</location>
        <location evidence="2">Cilium axoneme</location>
    </subcellularLocation>
    <subcellularLocation>
        <location evidence="11">Endomembrane system</location>
        <topology evidence="11">Single-pass membrane protein</topology>
    </subcellularLocation>
</comment>
<keyword evidence="9" id="KW-0675">Receptor</keyword>
<dbReference type="PANTHER" id="PTHR27000">
    <property type="entry name" value="LEUCINE-RICH REPEAT RECEPTOR-LIKE PROTEIN KINASE FAMILY PROTEIN-RELATED"/>
    <property type="match status" value="1"/>
</dbReference>
<evidence type="ECO:0000256" key="4">
    <source>
        <dbReference type="ARBA" id="ARBA00022692"/>
    </source>
</evidence>
<evidence type="ECO:0000256" key="9">
    <source>
        <dbReference type="ARBA" id="ARBA00023170"/>
    </source>
</evidence>
<reference evidence="13" key="1">
    <citation type="submission" date="2014-05" db="EMBL/GenBank/DDBJ databases">
        <title>The transcriptome of the halophilic microalga Tetraselmis sp. GSL018 isolated from the Great Salt Lake, Utah.</title>
        <authorList>
            <person name="Jinkerson R.E."/>
            <person name="D'Adamo S."/>
            <person name="Posewitz M.C."/>
        </authorList>
    </citation>
    <scope>NUCLEOTIDE SEQUENCE</scope>
    <source>
        <strain evidence="13">GSL018</strain>
    </source>
</reference>
<feature type="non-terminal residue" evidence="13">
    <location>
        <position position="119"/>
    </location>
</feature>
<evidence type="ECO:0000256" key="8">
    <source>
        <dbReference type="ARBA" id="ARBA00023136"/>
    </source>
</evidence>
<dbReference type="EMBL" id="GBEZ01025969">
    <property type="protein sequence ID" value="JAC61180.1"/>
    <property type="molecule type" value="Transcribed_RNA"/>
</dbReference>